<comment type="similarity">
    <text evidence="2 6">Belongs to the acyl-CoA dehydrogenase family.</text>
</comment>
<accession>A0A8J1TX91</accession>
<dbReference type="InterPro" id="IPR037069">
    <property type="entry name" value="AcylCoA_DH/ox_N_sf"/>
</dbReference>
<sequence>MRHLRYMSVLRVIQRRWGPKLASYRWNSRTSIPEERLVQHPSVSRLEIGQAASMLDIGIRNIFNEQHDEFRKKARLFFEENVVPDHEMWEKQHHCPKELFTWAGSAGLLGVDTPVEHGGAGRDFLSSMIMLEEQFYSNCSGPGFQMHSDIVMQYIYKHGSNEQMERYLPGMGAGRIIGGLAMTEPNAGSDVQRIQTRAKQDGTDWILNGAKVFITNGHLLDLVIVAAVTEPTAKKAAHGTTLFLVDYGKEGFNKGRVLHKIGMKAQDTSELFFDDVRLPASSALGEINKGFYYLMDNLPRERVLVSVMGQCSMEGMFELARTYLKKHDPNRLKSQVVQHKLAEVKTAICIGRSFLDMSMDLCNRGKLDSQTASMGKWWHSDTQQWVLKELWELCGDVVENSPLSKAVLDGRAQPIYGGTNEIMKELIARTIVRDK</sequence>
<dbReference type="InterPro" id="IPR013786">
    <property type="entry name" value="AcylCoA_DH/ox_N"/>
</dbReference>
<dbReference type="InterPro" id="IPR009075">
    <property type="entry name" value="AcylCo_DH/oxidase_C"/>
</dbReference>
<evidence type="ECO:0000313" key="11">
    <source>
        <dbReference type="Proteomes" id="UP000749559"/>
    </source>
</evidence>
<dbReference type="Gene3D" id="1.20.140.10">
    <property type="entry name" value="Butyryl-CoA Dehydrogenase, subunit A, domain 3"/>
    <property type="match status" value="1"/>
</dbReference>
<keyword evidence="11" id="KW-1185">Reference proteome</keyword>
<dbReference type="Pfam" id="PF00441">
    <property type="entry name" value="Acyl-CoA_dh_1"/>
    <property type="match status" value="1"/>
</dbReference>
<dbReference type="EMBL" id="CAIIXF020000010">
    <property type="protein sequence ID" value="CAH1796898.1"/>
    <property type="molecule type" value="Genomic_DNA"/>
</dbReference>
<evidence type="ECO:0000259" key="9">
    <source>
        <dbReference type="Pfam" id="PF02771"/>
    </source>
</evidence>
<dbReference type="SUPFAM" id="SSF56645">
    <property type="entry name" value="Acyl-CoA dehydrogenase NM domain-like"/>
    <property type="match status" value="1"/>
</dbReference>
<comment type="cofactor">
    <cofactor evidence="1 6">
        <name>FAD</name>
        <dbReference type="ChEBI" id="CHEBI:57692"/>
    </cofactor>
</comment>
<dbReference type="OrthoDB" id="9988775at2759"/>
<evidence type="ECO:0000256" key="3">
    <source>
        <dbReference type="ARBA" id="ARBA00022630"/>
    </source>
</evidence>
<dbReference type="GO" id="GO:0050660">
    <property type="term" value="F:flavin adenine dinucleotide binding"/>
    <property type="evidence" value="ECO:0007669"/>
    <property type="project" value="InterPro"/>
</dbReference>
<dbReference type="Gene3D" id="1.10.540.10">
    <property type="entry name" value="Acyl-CoA dehydrogenase/oxidase, N-terminal domain"/>
    <property type="match status" value="1"/>
</dbReference>
<dbReference type="InterPro" id="IPR009100">
    <property type="entry name" value="AcylCoA_DH/oxidase_NM_dom_sf"/>
</dbReference>
<evidence type="ECO:0000256" key="1">
    <source>
        <dbReference type="ARBA" id="ARBA00001974"/>
    </source>
</evidence>
<keyword evidence="3 6" id="KW-0285">Flavoprotein</keyword>
<keyword evidence="5 6" id="KW-0560">Oxidoreductase</keyword>
<evidence type="ECO:0000256" key="2">
    <source>
        <dbReference type="ARBA" id="ARBA00009347"/>
    </source>
</evidence>
<evidence type="ECO:0000259" key="7">
    <source>
        <dbReference type="Pfam" id="PF00441"/>
    </source>
</evidence>
<dbReference type="InterPro" id="IPR006091">
    <property type="entry name" value="Acyl-CoA_Oxase/DH_mid-dom"/>
</dbReference>
<keyword evidence="4 6" id="KW-0274">FAD</keyword>
<reference evidence="10" key="1">
    <citation type="submission" date="2022-03" db="EMBL/GenBank/DDBJ databases">
        <authorList>
            <person name="Martin C."/>
        </authorList>
    </citation>
    <scope>NUCLEOTIDE SEQUENCE</scope>
</reference>
<name>A0A8J1TX91_OWEFU</name>
<dbReference type="InterPro" id="IPR046373">
    <property type="entry name" value="Acyl-CoA_Oxase/DH_mid-dom_sf"/>
</dbReference>
<dbReference type="Pfam" id="PF02770">
    <property type="entry name" value="Acyl-CoA_dh_M"/>
    <property type="match status" value="1"/>
</dbReference>
<dbReference type="Gene3D" id="2.40.110.10">
    <property type="entry name" value="Butyryl-CoA Dehydrogenase, subunit A, domain 2"/>
    <property type="match status" value="1"/>
</dbReference>
<dbReference type="Proteomes" id="UP000749559">
    <property type="component" value="Unassembled WGS sequence"/>
</dbReference>
<evidence type="ECO:0000259" key="8">
    <source>
        <dbReference type="Pfam" id="PF02770"/>
    </source>
</evidence>
<feature type="domain" description="Acyl-CoA oxidase/dehydrogenase middle" evidence="8">
    <location>
        <begin position="180"/>
        <end position="276"/>
    </location>
</feature>
<dbReference type="Pfam" id="PF02771">
    <property type="entry name" value="Acyl-CoA_dh_N"/>
    <property type="match status" value="1"/>
</dbReference>
<protein>
    <submittedName>
        <fullName evidence="10">Uncharacterized protein</fullName>
    </submittedName>
</protein>
<evidence type="ECO:0000256" key="4">
    <source>
        <dbReference type="ARBA" id="ARBA00022827"/>
    </source>
</evidence>
<dbReference type="FunFam" id="2.40.110.10:FF:000002">
    <property type="entry name" value="Acyl-CoA dehydrogenase fadE12"/>
    <property type="match status" value="1"/>
</dbReference>
<gene>
    <name evidence="10" type="ORF">OFUS_LOCUS21260</name>
</gene>
<evidence type="ECO:0000313" key="10">
    <source>
        <dbReference type="EMBL" id="CAH1796898.1"/>
    </source>
</evidence>
<evidence type="ECO:0000256" key="5">
    <source>
        <dbReference type="ARBA" id="ARBA00023002"/>
    </source>
</evidence>
<comment type="caution">
    <text evidence="10">The sequence shown here is derived from an EMBL/GenBank/DDBJ whole genome shotgun (WGS) entry which is preliminary data.</text>
</comment>
<dbReference type="GO" id="GO:0003995">
    <property type="term" value="F:acyl-CoA dehydrogenase activity"/>
    <property type="evidence" value="ECO:0007669"/>
    <property type="project" value="UniProtKB-ARBA"/>
</dbReference>
<dbReference type="InterPro" id="IPR036250">
    <property type="entry name" value="AcylCo_DH-like_C"/>
</dbReference>
<evidence type="ECO:0000256" key="6">
    <source>
        <dbReference type="RuleBase" id="RU362125"/>
    </source>
</evidence>
<dbReference type="SUPFAM" id="SSF47203">
    <property type="entry name" value="Acyl-CoA dehydrogenase C-terminal domain-like"/>
    <property type="match status" value="1"/>
</dbReference>
<dbReference type="AlphaFoldDB" id="A0A8J1TX91"/>
<proteinExistence type="inferred from homology"/>
<feature type="domain" description="Acyl-CoA dehydrogenase/oxidase C-terminal" evidence="7">
    <location>
        <begin position="288"/>
        <end position="431"/>
    </location>
</feature>
<feature type="domain" description="Acyl-CoA dehydrogenase/oxidase N-terminal" evidence="9">
    <location>
        <begin position="64"/>
        <end position="174"/>
    </location>
</feature>
<dbReference type="PANTHER" id="PTHR43884">
    <property type="entry name" value="ACYL-COA DEHYDROGENASE"/>
    <property type="match status" value="1"/>
</dbReference>
<dbReference type="PANTHER" id="PTHR43884:SF12">
    <property type="entry name" value="ISOVALERYL-COA DEHYDROGENASE, MITOCHONDRIAL-RELATED"/>
    <property type="match status" value="1"/>
</dbReference>
<organism evidence="10 11">
    <name type="scientific">Owenia fusiformis</name>
    <name type="common">Polychaete worm</name>
    <dbReference type="NCBI Taxonomy" id="6347"/>
    <lineage>
        <taxon>Eukaryota</taxon>
        <taxon>Metazoa</taxon>
        <taxon>Spiralia</taxon>
        <taxon>Lophotrochozoa</taxon>
        <taxon>Annelida</taxon>
        <taxon>Polychaeta</taxon>
        <taxon>Sedentaria</taxon>
        <taxon>Canalipalpata</taxon>
        <taxon>Sabellida</taxon>
        <taxon>Oweniida</taxon>
        <taxon>Oweniidae</taxon>
        <taxon>Owenia</taxon>
    </lineage>
</organism>